<dbReference type="InterPro" id="IPR050228">
    <property type="entry name" value="Carboxylesterase_BioH"/>
</dbReference>
<name>A0ABW2Q8H6_9MICO</name>
<organism evidence="2 3">
    <name type="scientific">Georgenia alba</name>
    <dbReference type="NCBI Taxonomy" id="2233858"/>
    <lineage>
        <taxon>Bacteria</taxon>
        <taxon>Bacillati</taxon>
        <taxon>Actinomycetota</taxon>
        <taxon>Actinomycetes</taxon>
        <taxon>Micrococcales</taxon>
        <taxon>Bogoriellaceae</taxon>
        <taxon>Georgenia</taxon>
    </lineage>
</organism>
<gene>
    <name evidence="2" type="ORF">ACFQQL_10395</name>
</gene>
<feature type="domain" description="AB hydrolase-1" evidence="1">
    <location>
        <begin position="44"/>
        <end position="254"/>
    </location>
</feature>
<dbReference type="Pfam" id="PF12697">
    <property type="entry name" value="Abhydrolase_6"/>
    <property type="match status" value="1"/>
</dbReference>
<protein>
    <submittedName>
        <fullName evidence="2">Alpha/beta fold hydrolase</fullName>
    </submittedName>
</protein>
<dbReference type="InterPro" id="IPR029058">
    <property type="entry name" value="AB_hydrolase_fold"/>
</dbReference>
<evidence type="ECO:0000313" key="3">
    <source>
        <dbReference type="Proteomes" id="UP001596455"/>
    </source>
</evidence>
<reference evidence="3" key="1">
    <citation type="journal article" date="2019" name="Int. J. Syst. Evol. Microbiol.">
        <title>The Global Catalogue of Microorganisms (GCM) 10K type strain sequencing project: providing services to taxonomists for standard genome sequencing and annotation.</title>
        <authorList>
            <consortium name="The Broad Institute Genomics Platform"/>
            <consortium name="The Broad Institute Genome Sequencing Center for Infectious Disease"/>
            <person name="Wu L."/>
            <person name="Ma J."/>
        </authorList>
    </citation>
    <scope>NUCLEOTIDE SEQUENCE [LARGE SCALE GENOMIC DNA]</scope>
    <source>
        <strain evidence="3">JCM 1490</strain>
    </source>
</reference>
<keyword evidence="2" id="KW-0378">Hydrolase</keyword>
<comment type="caution">
    <text evidence="2">The sequence shown here is derived from an EMBL/GenBank/DDBJ whole genome shotgun (WGS) entry which is preliminary data.</text>
</comment>
<dbReference type="PANTHER" id="PTHR43194">
    <property type="entry name" value="HYDROLASE ALPHA/BETA FOLD FAMILY"/>
    <property type="match status" value="1"/>
</dbReference>
<proteinExistence type="predicted"/>
<dbReference type="Gene3D" id="3.40.50.1820">
    <property type="entry name" value="alpha/beta hydrolase"/>
    <property type="match status" value="1"/>
</dbReference>
<evidence type="ECO:0000313" key="2">
    <source>
        <dbReference type="EMBL" id="MFC7405516.1"/>
    </source>
</evidence>
<accession>A0ABW2Q8H6</accession>
<dbReference type="SUPFAM" id="SSF53474">
    <property type="entry name" value="alpha/beta-Hydrolases"/>
    <property type="match status" value="1"/>
</dbReference>
<keyword evidence="3" id="KW-1185">Reference proteome</keyword>
<dbReference type="GO" id="GO:0016787">
    <property type="term" value="F:hydrolase activity"/>
    <property type="evidence" value="ECO:0007669"/>
    <property type="project" value="UniProtKB-KW"/>
</dbReference>
<dbReference type="EMBL" id="JBHTCQ010000002">
    <property type="protein sequence ID" value="MFC7405516.1"/>
    <property type="molecule type" value="Genomic_DNA"/>
</dbReference>
<dbReference type="RefSeq" id="WP_382394022.1">
    <property type="nucleotide sequence ID" value="NZ_JBHTCQ010000002.1"/>
</dbReference>
<dbReference type="Proteomes" id="UP001596455">
    <property type="component" value="Unassembled WGS sequence"/>
</dbReference>
<dbReference type="InterPro" id="IPR000073">
    <property type="entry name" value="AB_hydrolase_1"/>
</dbReference>
<sequence>MPSVTSQDGTRIAYEHRGEGPTVVLVGGALDDGAENAGLLEALEGWTVCTYSRRGRGRSGNSPAYAVEREIEDLAALVEALGPPAHLFGASSGGALVLRAVAAGFAVARVAVYEVPYMVDEGMVQVWGAYRRDLAAALDDGRHGDAVALFMGLAGASPEDVAGARASEYWPQLEAVAPTLAHDAACLGDGVVPVELLGSIDVPVLVATGAVLDPVMGGLQPGFFDDAAEAITTAVPRAERAVVPGTGHRVDPARLAPVLDAFYRG</sequence>
<dbReference type="PANTHER" id="PTHR43194:SF2">
    <property type="entry name" value="PEROXISOMAL MEMBRANE PROTEIN LPX1"/>
    <property type="match status" value="1"/>
</dbReference>
<evidence type="ECO:0000259" key="1">
    <source>
        <dbReference type="Pfam" id="PF12697"/>
    </source>
</evidence>